<feature type="transmembrane region" description="Helical" evidence="7">
    <location>
        <begin position="158"/>
        <end position="176"/>
    </location>
</feature>
<dbReference type="InterPro" id="IPR020846">
    <property type="entry name" value="MFS_dom"/>
</dbReference>
<organism evidence="9 10">
    <name type="scientific">Dactylosporangium sucinum</name>
    <dbReference type="NCBI Taxonomy" id="1424081"/>
    <lineage>
        <taxon>Bacteria</taxon>
        <taxon>Bacillati</taxon>
        <taxon>Actinomycetota</taxon>
        <taxon>Actinomycetes</taxon>
        <taxon>Micromonosporales</taxon>
        <taxon>Micromonosporaceae</taxon>
        <taxon>Dactylosporangium</taxon>
    </lineage>
</organism>
<keyword evidence="10" id="KW-1185">Reference proteome</keyword>
<evidence type="ECO:0000256" key="2">
    <source>
        <dbReference type="ARBA" id="ARBA00022448"/>
    </source>
</evidence>
<evidence type="ECO:0000256" key="7">
    <source>
        <dbReference type="SAM" id="Phobius"/>
    </source>
</evidence>
<feature type="transmembrane region" description="Helical" evidence="7">
    <location>
        <begin position="196"/>
        <end position="212"/>
    </location>
</feature>
<comment type="caution">
    <text evidence="9">The sequence shown here is derived from an EMBL/GenBank/DDBJ whole genome shotgun (WGS) entry which is preliminary data.</text>
</comment>
<keyword evidence="2" id="KW-0813">Transport</keyword>
<proteinExistence type="predicted"/>
<feature type="compositionally biased region" description="Basic and acidic residues" evidence="6">
    <location>
        <begin position="455"/>
        <end position="465"/>
    </location>
</feature>
<dbReference type="PANTHER" id="PTHR42718:SF9">
    <property type="entry name" value="MAJOR FACILITATOR SUPERFAMILY MULTIDRUG TRANSPORTER MFSC"/>
    <property type="match status" value="1"/>
</dbReference>
<accession>A0A917UHF1</accession>
<dbReference type="InterPro" id="IPR036259">
    <property type="entry name" value="MFS_trans_sf"/>
</dbReference>
<evidence type="ECO:0000256" key="1">
    <source>
        <dbReference type="ARBA" id="ARBA00004651"/>
    </source>
</evidence>
<dbReference type="SUPFAM" id="SSF103473">
    <property type="entry name" value="MFS general substrate transporter"/>
    <property type="match status" value="1"/>
</dbReference>
<dbReference type="PANTHER" id="PTHR42718">
    <property type="entry name" value="MAJOR FACILITATOR SUPERFAMILY MULTIDRUG TRANSPORTER MFSC"/>
    <property type="match status" value="1"/>
</dbReference>
<keyword evidence="4 7" id="KW-1133">Transmembrane helix</keyword>
<dbReference type="Gene3D" id="1.20.1250.20">
    <property type="entry name" value="MFS general substrate transporter like domains"/>
    <property type="match status" value="1"/>
</dbReference>
<feature type="transmembrane region" description="Helical" evidence="7">
    <location>
        <begin position="246"/>
        <end position="265"/>
    </location>
</feature>
<evidence type="ECO:0000256" key="5">
    <source>
        <dbReference type="ARBA" id="ARBA00023136"/>
    </source>
</evidence>
<gene>
    <name evidence="9" type="ORF">GCM10007977_109260</name>
</gene>
<dbReference type="Gene3D" id="1.20.1720.10">
    <property type="entry name" value="Multidrug resistance protein D"/>
    <property type="match status" value="1"/>
</dbReference>
<dbReference type="RefSeq" id="WP_229837280.1">
    <property type="nucleotide sequence ID" value="NZ_BMPI01000128.1"/>
</dbReference>
<dbReference type="GO" id="GO:0022857">
    <property type="term" value="F:transmembrane transporter activity"/>
    <property type="evidence" value="ECO:0007669"/>
    <property type="project" value="InterPro"/>
</dbReference>
<name>A0A917UHF1_9ACTN</name>
<feature type="transmembrane region" description="Helical" evidence="7">
    <location>
        <begin position="73"/>
        <end position="91"/>
    </location>
</feature>
<feature type="transmembrane region" description="Helical" evidence="7">
    <location>
        <begin position="218"/>
        <end position="239"/>
    </location>
</feature>
<feature type="region of interest" description="Disordered" evidence="6">
    <location>
        <begin position="435"/>
        <end position="471"/>
    </location>
</feature>
<feature type="transmembrane region" description="Helical" evidence="7">
    <location>
        <begin position="317"/>
        <end position="339"/>
    </location>
</feature>
<feature type="domain" description="Major facilitator superfamily (MFS) profile" evidence="8">
    <location>
        <begin position="7"/>
        <end position="433"/>
    </location>
</feature>
<evidence type="ECO:0000256" key="4">
    <source>
        <dbReference type="ARBA" id="ARBA00022989"/>
    </source>
</evidence>
<sequence length="471" mass="48505">MQNRRALTIGMVSLVTFAAFEAVAVTAAMPTVARALDGLALYGFTFGGPLATSVVAMVLAGGWSDRAGPARPTLVGVALFCLGLLVAGLAPDMWALVAGRLVQGFGGGLFTVAAYVVVGRAYPNDQHPRIFSAFAAAWVLPAVVGPTVAGVIVEHLGWRWVFLLVAFASVPATLMIWPQIRLITGQPAATAVNRRVPWAIGAAASLCLLYLGGQRVDFLTLLYLGLGLAGVVFCAPRLLPRGTFRAGRGLPSVVLLRGLAGAAFVQTDVFIPLLLTRERGLSPTLAGLTLTTGAICWSAGSWLQARQAQRLTSAARLRLGLVAIAVGVVSALSLVVPSVPVPVVLVGWAIGGFGMGLAYPTMSALVLSLSAPGTQGANSSALQVGDALLTTTVLAVGGSLFALLVDTPAGYLAAFSVALVPALLGIWVAGSTTPQPPVHEGEGHDPDGVPEQVDGIERHPEREPSEQAVRG</sequence>
<keyword evidence="5 7" id="KW-0472">Membrane</keyword>
<dbReference type="EMBL" id="BMPI01000128">
    <property type="protein sequence ID" value="GGM89402.1"/>
    <property type="molecule type" value="Genomic_DNA"/>
</dbReference>
<dbReference type="AlphaFoldDB" id="A0A917UHF1"/>
<feature type="transmembrane region" description="Helical" evidence="7">
    <location>
        <begin position="345"/>
        <end position="367"/>
    </location>
</feature>
<dbReference type="GO" id="GO:0005886">
    <property type="term" value="C:plasma membrane"/>
    <property type="evidence" value="ECO:0007669"/>
    <property type="project" value="UniProtKB-SubCell"/>
</dbReference>
<evidence type="ECO:0000256" key="3">
    <source>
        <dbReference type="ARBA" id="ARBA00022692"/>
    </source>
</evidence>
<feature type="transmembrane region" description="Helical" evidence="7">
    <location>
        <begin position="97"/>
        <end position="118"/>
    </location>
</feature>
<reference evidence="9" key="1">
    <citation type="journal article" date="2014" name="Int. J. Syst. Evol. Microbiol.">
        <title>Complete genome sequence of Corynebacterium casei LMG S-19264T (=DSM 44701T), isolated from a smear-ripened cheese.</title>
        <authorList>
            <consortium name="US DOE Joint Genome Institute (JGI-PGF)"/>
            <person name="Walter F."/>
            <person name="Albersmeier A."/>
            <person name="Kalinowski J."/>
            <person name="Ruckert C."/>
        </authorList>
    </citation>
    <scope>NUCLEOTIDE SEQUENCE</scope>
    <source>
        <strain evidence="9">JCM 19831</strain>
    </source>
</reference>
<comment type="subcellular location">
    <subcellularLocation>
        <location evidence="1">Cell membrane</location>
        <topology evidence="1">Multi-pass membrane protein</topology>
    </subcellularLocation>
</comment>
<dbReference type="Pfam" id="PF07690">
    <property type="entry name" value="MFS_1"/>
    <property type="match status" value="1"/>
</dbReference>
<keyword evidence="3 7" id="KW-0812">Transmembrane</keyword>
<evidence type="ECO:0000313" key="9">
    <source>
        <dbReference type="EMBL" id="GGM89402.1"/>
    </source>
</evidence>
<feature type="transmembrane region" description="Helical" evidence="7">
    <location>
        <begin position="40"/>
        <end position="61"/>
    </location>
</feature>
<feature type="transmembrane region" description="Helical" evidence="7">
    <location>
        <begin position="285"/>
        <end position="305"/>
    </location>
</feature>
<evidence type="ECO:0000256" key="6">
    <source>
        <dbReference type="SAM" id="MobiDB-lite"/>
    </source>
</evidence>
<dbReference type="PROSITE" id="PS50850">
    <property type="entry name" value="MFS"/>
    <property type="match status" value="1"/>
</dbReference>
<feature type="transmembrane region" description="Helical" evidence="7">
    <location>
        <begin position="387"/>
        <end position="405"/>
    </location>
</feature>
<feature type="transmembrane region" description="Helical" evidence="7">
    <location>
        <begin position="130"/>
        <end position="152"/>
    </location>
</feature>
<dbReference type="InterPro" id="IPR011701">
    <property type="entry name" value="MFS"/>
</dbReference>
<feature type="transmembrane region" description="Helical" evidence="7">
    <location>
        <begin position="411"/>
        <end position="430"/>
    </location>
</feature>
<evidence type="ECO:0000313" key="10">
    <source>
        <dbReference type="Proteomes" id="UP000642070"/>
    </source>
</evidence>
<protein>
    <submittedName>
        <fullName evidence="9">MFS transporter</fullName>
    </submittedName>
</protein>
<evidence type="ECO:0000259" key="8">
    <source>
        <dbReference type="PROSITE" id="PS50850"/>
    </source>
</evidence>
<dbReference type="PRINTS" id="PR01036">
    <property type="entry name" value="TCRTETB"/>
</dbReference>
<reference evidence="9" key="2">
    <citation type="submission" date="2020-09" db="EMBL/GenBank/DDBJ databases">
        <authorList>
            <person name="Sun Q."/>
            <person name="Ohkuma M."/>
        </authorList>
    </citation>
    <scope>NUCLEOTIDE SEQUENCE</scope>
    <source>
        <strain evidence="9">JCM 19831</strain>
    </source>
</reference>
<dbReference type="Proteomes" id="UP000642070">
    <property type="component" value="Unassembled WGS sequence"/>
</dbReference>